<dbReference type="InterPro" id="IPR000073">
    <property type="entry name" value="AB_hydrolase_1"/>
</dbReference>
<gene>
    <name evidence="2" type="ORF">HLB23_08640</name>
</gene>
<dbReference type="RefSeq" id="WP_067517903.1">
    <property type="nucleotide sequence ID" value="NZ_JABELX010000003.1"/>
</dbReference>
<name>A0A849C4P4_9NOCA</name>
<organism evidence="2 3">
    <name type="scientific">Nocardia uniformis</name>
    <dbReference type="NCBI Taxonomy" id="53432"/>
    <lineage>
        <taxon>Bacteria</taxon>
        <taxon>Bacillati</taxon>
        <taxon>Actinomycetota</taxon>
        <taxon>Actinomycetes</taxon>
        <taxon>Mycobacteriales</taxon>
        <taxon>Nocardiaceae</taxon>
        <taxon>Nocardia</taxon>
    </lineage>
</organism>
<protein>
    <submittedName>
        <fullName evidence="2">Alpha/beta hydrolase</fullName>
    </submittedName>
</protein>
<keyword evidence="2" id="KW-0378">Hydrolase</keyword>
<sequence length="206" mass="23015">MSTFMLIPGAGCDAGYWRQIADELRGLGHEAVPVRLPSEDDAAGLREYADAVVEAIGDRRDVVVVAHSFGGFTAPLVCDRVPVERMVLISAMIPAPGEAPGDWWANTGHETSDDDDVFYNEFPPELRAEAEQYERGQSDTPMKLPWPLPAWPTVPTRFVLFRDDRFFPADFMRELVRERLGIEPVEMDGGHMAMMSRPAELARLLL</sequence>
<accession>A0A849C4P4</accession>
<dbReference type="Proteomes" id="UP000586827">
    <property type="component" value="Unassembled WGS sequence"/>
</dbReference>
<dbReference type="EMBL" id="JABELX010000003">
    <property type="protein sequence ID" value="NNH69929.1"/>
    <property type="molecule type" value="Genomic_DNA"/>
</dbReference>
<dbReference type="GO" id="GO:0016787">
    <property type="term" value="F:hydrolase activity"/>
    <property type="evidence" value="ECO:0007669"/>
    <property type="project" value="UniProtKB-KW"/>
</dbReference>
<dbReference type="PANTHER" id="PTHR37017:SF11">
    <property type="entry name" value="ESTERASE_LIPASE_THIOESTERASE DOMAIN-CONTAINING PROTEIN"/>
    <property type="match status" value="1"/>
</dbReference>
<evidence type="ECO:0000313" key="2">
    <source>
        <dbReference type="EMBL" id="NNH69929.1"/>
    </source>
</evidence>
<dbReference type="PANTHER" id="PTHR37017">
    <property type="entry name" value="AB HYDROLASE-1 DOMAIN-CONTAINING PROTEIN-RELATED"/>
    <property type="match status" value="1"/>
</dbReference>
<dbReference type="SUPFAM" id="SSF53474">
    <property type="entry name" value="alpha/beta-Hydrolases"/>
    <property type="match status" value="1"/>
</dbReference>
<keyword evidence="3" id="KW-1185">Reference proteome</keyword>
<evidence type="ECO:0000259" key="1">
    <source>
        <dbReference type="Pfam" id="PF12697"/>
    </source>
</evidence>
<comment type="caution">
    <text evidence="2">The sequence shown here is derived from an EMBL/GenBank/DDBJ whole genome shotgun (WGS) entry which is preliminary data.</text>
</comment>
<dbReference type="Pfam" id="PF12697">
    <property type="entry name" value="Abhydrolase_6"/>
    <property type="match status" value="1"/>
</dbReference>
<dbReference type="Gene3D" id="3.40.50.1820">
    <property type="entry name" value="alpha/beta hydrolase"/>
    <property type="match status" value="1"/>
</dbReference>
<evidence type="ECO:0000313" key="3">
    <source>
        <dbReference type="Proteomes" id="UP000586827"/>
    </source>
</evidence>
<dbReference type="AlphaFoldDB" id="A0A849C4P4"/>
<proteinExistence type="predicted"/>
<dbReference type="InterPro" id="IPR052897">
    <property type="entry name" value="Sec-Metab_Biosynth_Hydrolase"/>
</dbReference>
<feature type="domain" description="AB hydrolase-1" evidence="1">
    <location>
        <begin position="6"/>
        <end position="203"/>
    </location>
</feature>
<reference evidence="2 3" key="1">
    <citation type="submission" date="2020-05" db="EMBL/GenBank/DDBJ databases">
        <title>MicrobeNet Type strains.</title>
        <authorList>
            <person name="Nicholson A.C."/>
        </authorList>
    </citation>
    <scope>NUCLEOTIDE SEQUENCE [LARGE SCALE GENOMIC DNA]</scope>
    <source>
        <strain evidence="2 3">JCM 3224</strain>
    </source>
</reference>
<dbReference type="InterPro" id="IPR029058">
    <property type="entry name" value="AB_hydrolase_fold"/>
</dbReference>